<dbReference type="Proteomes" id="UP000515126">
    <property type="component" value="Chromosome 19"/>
</dbReference>
<dbReference type="GO" id="GO:0005634">
    <property type="term" value="C:nucleus"/>
    <property type="evidence" value="ECO:0007669"/>
    <property type="project" value="TreeGrafter"/>
</dbReference>
<dbReference type="GO" id="GO:0005813">
    <property type="term" value="C:centrosome"/>
    <property type="evidence" value="ECO:0007669"/>
    <property type="project" value="TreeGrafter"/>
</dbReference>
<feature type="region of interest" description="Disordered" evidence="1">
    <location>
        <begin position="102"/>
        <end position="143"/>
    </location>
</feature>
<keyword evidence="3" id="KW-1185">Reference proteome</keyword>
<dbReference type="AlphaFoldDB" id="A0A6P5NWD2"/>
<gene>
    <name evidence="4" type="primary">Sac3d1</name>
</gene>
<feature type="compositionally biased region" description="Basic and acidic residues" evidence="1">
    <location>
        <begin position="118"/>
        <end position="128"/>
    </location>
</feature>
<dbReference type="Gene3D" id="1.25.40.990">
    <property type="match status" value="1"/>
</dbReference>
<evidence type="ECO:0000256" key="1">
    <source>
        <dbReference type="SAM" id="MobiDB-lite"/>
    </source>
</evidence>
<dbReference type="CTD" id="29901"/>
<feature type="domain" description="PCI" evidence="2">
    <location>
        <begin position="230"/>
        <end position="398"/>
    </location>
</feature>
<dbReference type="RefSeq" id="XP_021007650.1">
    <property type="nucleotide sequence ID" value="XM_021151991.2"/>
</dbReference>
<dbReference type="GO" id="GO:0051225">
    <property type="term" value="P:spindle assembly"/>
    <property type="evidence" value="ECO:0007669"/>
    <property type="project" value="TreeGrafter"/>
</dbReference>
<organism evidence="3 4">
    <name type="scientific">Mus caroli</name>
    <name type="common">Ryukyu mouse</name>
    <name type="synonym">Ricefield mouse</name>
    <dbReference type="NCBI Taxonomy" id="10089"/>
    <lineage>
        <taxon>Eukaryota</taxon>
        <taxon>Metazoa</taxon>
        <taxon>Chordata</taxon>
        <taxon>Craniata</taxon>
        <taxon>Vertebrata</taxon>
        <taxon>Euteleostomi</taxon>
        <taxon>Mammalia</taxon>
        <taxon>Eutheria</taxon>
        <taxon>Euarchontoglires</taxon>
        <taxon>Glires</taxon>
        <taxon>Rodentia</taxon>
        <taxon>Myomorpha</taxon>
        <taxon>Muroidea</taxon>
        <taxon>Muridae</taxon>
        <taxon>Murinae</taxon>
        <taxon>Mus</taxon>
        <taxon>Mus</taxon>
    </lineage>
</organism>
<sequence>MMGRFKRENRSQARWIMGGVSKGRGIGKWRKPRRLEFGQTGARVCPSSPRQDAVPRFRWPGDAECASSTHTPAMSGCKLPMGLCPDMCPAAERARRERERRLHRLEVEPGGRGNAPRADPRRTVKEYSRPAAGKSRPPPSLLRPPPVLLATVRYLAGEVAGRGDVSCAEVASFVADRLRAVRLDLSLQGVDDADAATVLEAALATLLAVVARVRPEETRGAADPVLLQTQVQEGFGSLRRCYARGKAPHPRQAAFQGLFLLYNLGSVEALQEVLQLPAALRACPPLQTALAVDAAFREDNHARLFRLLRTLPYLQSCAVQEHIGYARRKALARLSRALSTPKGQTLPLDFIEHSLALDGLQEARDLCQAHGLTLDKDRVVFLRGQYSEEGLPPPGSYHILVGSKLQGHSLEDVVMAEEDNIHRPGSPA</sequence>
<evidence type="ECO:0000313" key="4">
    <source>
        <dbReference type="RefSeq" id="XP_021007650.1"/>
    </source>
</evidence>
<accession>A0A6P5NWD2</accession>
<dbReference type="InterPro" id="IPR000717">
    <property type="entry name" value="PCI_dom"/>
</dbReference>
<dbReference type="InterPro" id="IPR045107">
    <property type="entry name" value="SAC3/GANP/THP3"/>
</dbReference>
<dbReference type="GO" id="GO:0005819">
    <property type="term" value="C:spindle"/>
    <property type="evidence" value="ECO:0007669"/>
    <property type="project" value="TreeGrafter"/>
</dbReference>
<proteinExistence type="predicted"/>
<dbReference type="Pfam" id="PF03399">
    <property type="entry name" value="SAC3_GANP"/>
    <property type="match status" value="1"/>
</dbReference>
<evidence type="ECO:0000259" key="2">
    <source>
        <dbReference type="PROSITE" id="PS50250"/>
    </source>
</evidence>
<dbReference type="PANTHER" id="PTHR12436">
    <property type="entry name" value="80 KDA MCM3-ASSOCIATED PROTEIN"/>
    <property type="match status" value="1"/>
</dbReference>
<dbReference type="GeneID" id="110285664"/>
<reference evidence="4" key="1">
    <citation type="submission" date="2025-08" db="UniProtKB">
        <authorList>
            <consortium name="RefSeq"/>
        </authorList>
    </citation>
    <scope>IDENTIFICATION</scope>
</reference>
<name>A0A6P5NWD2_MUSCR</name>
<protein>
    <submittedName>
        <fullName evidence="4">SAC3 domain-containing protein 1 isoform X1</fullName>
    </submittedName>
</protein>
<evidence type="ECO:0000313" key="3">
    <source>
        <dbReference type="Proteomes" id="UP000515126"/>
    </source>
</evidence>
<dbReference type="KEGG" id="mcal:110285664"/>
<dbReference type="InterPro" id="IPR005062">
    <property type="entry name" value="SAC3/GANP/THP3_conserved"/>
</dbReference>
<dbReference type="GO" id="GO:0051298">
    <property type="term" value="P:centrosome duplication"/>
    <property type="evidence" value="ECO:0007669"/>
    <property type="project" value="TreeGrafter"/>
</dbReference>
<dbReference type="PROSITE" id="PS50250">
    <property type="entry name" value="PCI"/>
    <property type="match status" value="1"/>
</dbReference>
<dbReference type="PANTHER" id="PTHR12436:SF38">
    <property type="entry name" value="SAC3 DOMAIN-CONTAINING PROTEIN 1"/>
    <property type="match status" value="1"/>
</dbReference>